<proteinExistence type="predicted"/>
<protein>
    <submittedName>
        <fullName evidence="1">Uncharacterized protein</fullName>
    </submittedName>
</protein>
<accession>A0A0E9QA94</accession>
<organism evidence="1">
    <name type="scientific">Anguilla anguilla</name>
    <name type="common">European freshwater eel</name>
    <name type="synonym">Muraena anguilla</name>
    <dbReference type="NCBI Taxonomy" id="7936"/>
    <lineage>
        <taxon>Eukaryota</taxon>
        <taxon>Metazoa</taxon>
        <taxon>Chordata</taxon>
        <taxon>Craniata</taxon>
        <taxon>Vertebrata</taxon>
        <taxon>Euteleostomi</taxon>
        <taxon>Actinopterygii</taxon>
        <taxon>Neopterygii</taxon>
        <taxon>Teleostei</taxon>
        <taxon>Anguilliformes</taxon>
        <taxon>Anguillidae</taxon>
        <taxon>Anguilla</taxon>
    </lineage>
</organism>
<reference evidence="1" key="1">
    <citation type="submission" date="2014-11" db="EMBL/GenBank/DDBJ databases">
        <authorList>
            <person name="Amaro Gonzalez C."/>
        </authorList>
    </citation>
    <scope>NUCLEOTIDE SEQUENCE</scope>
</reference>
<reference evidence="1" key="2">
    <citation type="journal article" date="2015" name="Fish Shellfish Immunol.">
        <title>Early steps in the European eel (Anguilla anguilla)-Vibrio vulnificus interaction in the gills: Role of the RtxA13 toxin.</title>
        <authorList>
            <person name="Callol A."/>
            <person name="Pajuelo D."/>
            <person name="Ebbesson L."/>
            <person name="Teles M."/>
            <person name="MacKenzie S."/>
            <person name="Amaro C."/>
        </authorList>
    </citation>
    <scope>NUCLEOTIDE SEQUENCE</scope>
</reference>
<sequence length="15" mass="1928">MQKNKITRVQYKYDI</sequence>
<name>A0A0E9QA94_ANGAN</name>
<dbReference type="EMBL" id="GBXM01094801">
    <property type="protein sequence ID" value="JAH13776.1"/>
    <property type="molecule type" value="Transcribed_RNA"/>
</dbReference>
<evidence type="ECO:0000313" key="1">
    <source>
        <dbReference type="EMBL" id="JAH13776.1"/>
    </source>
</evidence>